<dbReference type="Pfam" id="PF00650">
    <property type="entry name" value="CRAL_TRIO"/>
    <property type="match status" value="1"/>
</dbReference>
<organism evidence="3 4">
    <name type="scientific">Cryptococcus depauperatus CBS 7841</name>
    <dbReference type="NCBI Taxonomy" id="1295531"/>
    <lineage>
        <taxon>Eukaryota</taxon>
        <taxon>Fungi</taxon>
        <taxon>Dikarya</taxon>
        <taxon>Basidiomycota</taxon>
        <taxon>Agaricomycotina</taxon>
        <taxon>Tremellomycetes</taxon>
        <taxon>Tremellales</taxon>
        <taxon>Cryptococcaceae</taxon>
        <taxon>Cryptococcus</taxon>
    </lineage>
</organism>
<dbReference type="InterPro" id="IPR052432">
    <property type="entry name" value="PITP/CRAL-TRIO"/>
</dbReference>
<dbReference type="PANTHER" id="PTHR46590">
    <property type="entry name" value="PHOSPHATIDYLINOSITOL TRANSFER PROTEIN CSR1-RELATED"/>
    <property type="match status" value="1"/>
</dbReference>
<dbReference type="PANTHER" id="PTHR46590:SF4">
    <property type="entry name" value="CRAL-TRIO DOMAIN-CONTAINING PROTEIN"/>
    <property type="match status" value="1"/>
</dbReference>
<protein>
    <recommendedName>
        <fullName evidence="2">CRAL-TRIO domain-containing protein</fullName>
    </recommendedName>
</protein>
<dbReference type="SMART" id="SM00516">
    <property type="entry name" value="SEC14"/>
    <property type="match status" value="1"/>
</dbReference>
<dbReference type="Gene3D" id="3.40.525.10">
    <property type="entry name" value="CRAL-TRIO lipid binding domain"/>
    <property type="match status" value="1"/>
</dbReference>
<reference evidence="3" key="2">
    <citation type="journal article" date="2022" name="Elife">
        <title>Obligate sexual reproduction of a homothallic fungus closely related to the Cryptococcus pathogenic species complex.</title>
        <authorList>
            <person name="Passer A.R."/>
            <person name="Clancey S.A."/>
            <person name="Shea T."/>
            <person name="David-Palma M."/>
            <person name="Averette A.F."/>
            <person name="Boekhout T."/>
            <person name="Porcel B.M."/>
            <person name="Nowrousian M."/>
            <person name="Cuomo C.A."/>
            <person name="Sun S."/>
            <person name="Heitman J."/>
            <person name="Coelho M.A."/>
        </authorList>
    </citation>
    <scope>NUCLEOTIDE SEQUENCE</scope>
    <source>
        <strain evidence="3">CBS 7841</strain>
    </source>
</reference>
<sequence length="764" mass="87158">MEQKKLEEKQGMAREDYQDHCQLVRQVQEELREEVEILRMDEEWDEQMWKGAIEWVDDYSSIWRALRKNRFDPVKTRPLLLSCLASRLSVGLHRPIPSFPPYTDNGIFHILPLPKHTTLNNRPIAVLTPREVKRDEEGKLTDLKEYIWWGLEMCRRVARDWWCKGVWDGDKVPHDYQKQAKGEGGEGLVLLVDASGAGYRNLEVDLLPTLVSVGNSHFPSLIEAVYIINVGWAHTGMWNIVKYLLPRSALEKVVFLDSKNALNKVFNPNKLPRSYGGESPYVFENGSDPLYNYYSHHPSYLTENPCEAFSVVDDIPRHISFTNIADIYYSARNTPSSSKRTSKYGSPLISRRASGADRPTTGGWHVRGRDEALRMTKSTTQRPESAPPKMGEPDIKGIASPPPISTSAIYGDKEVDPRDNSFLLKQTSRHSALPSVFTSSTTQSTSIRGDIHTQKQSAFQRIKSLSDFHLYLSPSRLANIDLLSDSSDDEPLQSTQPITQRRHRVLRPALLEKGFTDIPLAPLSTMTPEQETNPMEHYKVRLRSHHAQWLETWKGIPEGLDMEPGPRKTSYRQQMQTRLSRDEELEGDEEPIPQVITVAVPNVRPKSPSMVFEPSPSPSPHSLQQRDILPYSKANPFFGYPALQTTRGIQPRYPRRRKRDLVKTLLFLFLLKIQSWRDSAERIINTNLHLPLNKSVTLAPARNPTEGLLRSAHRQGEKKAAALERIWDKEWWWMLIGVLLMRGSWGRVVLGPLEMIGLIPASGA</sequence>
<keyword evidence="4" id="KW-1185">Reference proteome</keyword>
<dbReference type="AlphaFoldDB" id="A0AAJ8JPC6"/>
<dbReference type="InterPro" id="IPR036865">
    <property type="entry name" value="CRAL-TRIO_dom_sf"/>
</dbReference>
<dbReference type="KEGG" id="cdep:91085372"/>
<gene>
    <name evidence="3" type="ORF">L203_101158</name>
</gene>
<dbReference type="GeneID" id="91085372"/>
<feature type="domain" description="CRAL-TRIO" evidence="2">
    <location>
        <begin position="170"/>
        <end position="283"/>
    </location>
</feature>
<reference evidence="3" key="1">
    <citation type="submission" date="2016-06" db="EMBL/GenBank/DDBJ databases">
        <authorList>
            <person name="Cuomo C."/>
            <person name="Litvintseva A."/>
            <person name="Heitman J."/>
            <person name="Chen Y."/>
            <person name="Sun S."/>
            <person name="Springer D."/>
            <person name="Dromer F."/>
            <person name="Young S."/>
            <person name="Zeng Q."/>
            <person name="Chapman S."/>
            <person name="Gujja S."/>
            <person name="Saif S."/>
            <person name="Birren B."/>
        </authorList>
    </citation>
    <scope>NUCLEOTIDE SEQUENCE</scope>
    <source>
        <strain evidence="3">CBS 7841</strain>
    </source>
</reference>
<evidence type="ECO:0000256" key="1">
    <source>
        <dbReference type="SAM" id="MobiDB-lite"/>
    </source>
</evidence>
<dbReference type="RefSeq" id="XP_066066700.1">
    <property type="nucleotide sequence ID" value="XM_066210603.1"/>
</dbReference>
<feature type="region of interest" description="Disordered" evidence="1">
    <location>
        <begin position="334"/>
        <end position="412"/>
    </location>
</feature>
<dbReference type="Proteomes" id="UP000094043">
    <property type="component" value="Chromosome 1"/>
</dbReference>
<reference evidence="3" key="3">
    <citation type="submission" date="2024-01" db="EMBL/GenBank/DDBJ databases">
        <authorList>
            <person name="Coelho M.A."/>
            <person name="David-Palma M."/>
            <person name="Shea T."/>
            <person name="Sun S."/>
            <person name="Cuomo C.A."/>
            <person name="Heitman J."/>
        </authorList>
    </citation>
    <scope>NUCLEOTIDE SEQUENCE</scope>
    <source>
        <strain evidence="3">CBS 7841</strain>
    </source>
</reference>
<dbReference type="PROSITE" id="PS50191">
    <property type="entry name" value="CRAL_TRIO"/>
    <property type="match status" value="1"/>
</dbReference>
<dbReference type="EMBL" id="CP143784">
    <property type="protein sequence ID" value="WVN86000.1"/>
    <property type="molecule type" value="Genomic_DNA"/>
</dbReference>
<dbReference type="InterPro" id="IPR001251">
    <property type="entry name" value="CRAL-TRIO_dom"/>
</dbReference>
<evidence type="ECO:0000313" key="4">
    <source>
        <dbReference type="Proteomes" id="UP000094043"/>
    </source>
</evidence>
<dbReference type="SUPFAM" id="SSF52087">
    <property type="entry name" value="CRAL/TRIO domain"/>
    <property type="match status" value="1"/>
</dbReference>
<name>A0AAJ8JPC6_9TREE</name>
<accession>A0AAJ8JPC6</accession>
<evidence type="ECO:0000259" key="2">
    <source>
        <dbReference type="PROSITE" id="PS50191"/>
    </source>
</evidence>
<dbReference type="CDD" id="cd00170">
    <property type="entry name" value="SEC14"/>
    <property type="match status" value="1"/>
</dbReference>
<evidence type="ECO:0000313" key="3">
    <source>
        <dbReference type="EMBL" id="WVN86000.1"/>
    </source>
</evidence>
<proteinExistence type="predicted"/>